<dbReference type="PANTHER" id="PTHR30290:SF38">
    <property type="entry name" value="D,D-DIPEPTIDE-BINDING PERIPLASMIC PROTEIN DDPA-RELATED"/>
    <property type="match status" value="1"/>
</dbReference>
<dbReference type="Proteomes" id="UP000183447">
    <property type="component" value="Unassembled WGS sequence"/>
</dbReference>
<dbReference type="RefSeq" id="WP_072345562.1">
    <property type="nucleotide sequence ID" value="NZ_FPKU01000003.1"/>
</dbReference>
<dbReference type="STRING" id="665118.SAMN02983003_3348"/>
<organism evidence="6 7">
    <name type="scientific">Devosia enhydra</name>
    <dbReference type="NCBI Taxonomy" id="665118"/>
    <lineage>
        <taxon>Bacteria</taxon>
        <taxon>Pseudomonadati</taxon>
        <taxon>Pseudomonadota</taxon>
        <taxon>Alphaproteobacteria</taxon>
        <taxon>Hyphomicrobiales</taxon>
        <taxon>Devosiaceae</taxon>
        <taxon>Devosia</taxon>
    </lineage>
</organism>
<dbReference type="Pfam" id="PF00496">
    <property type="entry name" value="SBP_bac_5"/>
    <property type="match status" value="1"/>
</dbReference>
<feature type="signal peptide" evidence="4">
    <location>
        <begin position="1"/>
        <end position="27"/>
    </location>
</feature>
<reference evidence="6 7" key="1">
    <citation type="submission" date="2016-11" db="EMBL/GenBank/DDBJ databases">
        <authorList>
            <person name="Jaros S."/>
            <person name="Januszkiewicz K."/>
            <person name="Wedrychowicz H."/>
        </authorList>
    </citation>
    <scope>NUCLEOTIDE SEQUENCE [LARGE SCALE GENOMIC DNA]</scope>
    <source>
        <strain evidence="6 7">ATCC 23634</strain>
    </source>
</reference>
<name>A0A1K2I1B5_9HYPH</name>
<proteinExistence type="inferred from homology"/>
<evidence type="ECO:0000256" key="3">
    <source>
        <dbReference type="ARBA" id="ARBA00022729"/>
    </source>
</evidence>
<dbReference type="Gene3D" id="3.40.190.10">
    <property type="entry name" value="Periplasmic binding protein-like II"/>
    <property type="match status" value="1"/>
</dbReference>
<dbReference type="GO" id="GO:0015833">
    <property type="term" value="P:peptide transport"/>
    <property type="evidence" value="ECO:0007669"/>
    <property type="project" value="TreeGrafter"/>
</dbReference>
<dbReference type="SUPFAM" id="SSF53850">
    <property type="entry name" value="Periplasmic binding protein-like II"/>
    <property type="match status" value="1"/>
</dbReference>
<feature type="chain" id="PRO_5013380920" evidence="4">
    <location>
        <begin position="28"/>
        <end position="497"/>
    </location>
</feature>
<dbReference type="InterPro" id="IPR030678">
    <property type="entry name" value="Peptide/Ni-bd"/>
</dbReference>
<dbReference type="PIRSF" id="PIRSF002741">
    <property type="entry name" value="MppA"/>
    <property type="match status" value="1"/>
</dbReference>
<evidence type="ECO:0000256" key="2">
    <source>
        <dbReference type="ARBA" id="ARBA00005695"/>
    </source>
</evidence>
<accession>A0A1K2I1B5</accession>
<dbReference type="GO" id="GO:0043190">
    <property type="term" value="C:ATP-binding cassette (ABC) transporter complex"/>
    <property type="evidence" value="ECO:0007669"/>
    <property type="project" value="InterPro"/>
</dbReference>
<evidence type="ECO:0000259" key="5">
    <source>
        <dbReference type="Pfam" id="PF00496"/>
    </source>
</evidence>
<evidence type="ECO:0000313" key="7">
    <source>
        <dbReference type="Proteomes" id="UP000183447"/>
    </source>
</evidence>
<dbReference type="OrthoDB" id="8144963at2"/>
<dbReference type="GO" id="GO:0030288">
    <property type="term" value="C:outer membrane-bounded periplasmic space"/>
    <property type="evidence" value="ECO:0007669"/>
    <property type="project" value="UniProtKB-ARBA"/>
</dbReference>
<dbReference type="InterPro" id="IPR000914">
    <property type="entry name" value="SBP_5_dom"/>
</dbReference>
<gene>
    <name evidence="6" type="ORF">SAMN02983003_3348</name>
</gene>
<sequence length="497" mass="53813">MRISTTARAAALGLGAATLMLAGPALAQAPDGVRIAAILEPNTLDPTAGAAEAIDVVVYQNVFEGLTRISETGAVEPALATAWTVSEDGLTYTFTLAEDVIFHDGTSFDAEDVVFTFERIRAPDSINAQKALYAGIESITAIDPGTIEIRLAAPSGQFLFDIGRGDAVIVAPESAANNGTTPIGTGPFAFVEWRRGAEVVLERFDSYWGEAPALARATYLFIPDIAARVNALLAGTVDGTYNMGTQTLPVFLNNPRFKVLEGTTEGETILAINNAKPPFDDLRVRQALNHAIDRQAVIDGASGGYGTPIGSHFAPHHPYYVDLTGTYPYDPDKARALLAEAGFPNGFSATLKLPPVDYARNGGQIIASQLAEVGVKLEQINVEFPVWLEDVFTNKDFDLTIISHVEPFDIGIYANPDYYFGFDDAEFQGIMARLNRAVDDADRRALAEDAQRRLAQEAVNVFLYELPQIGVWDARLEGQWTNAPIEGVVLRNMRWAR</sequence>
<comment type="similarity">
    <text evidence="2">Belongs to the bacterial solute-binding protein 5 family.</text>
</comment>
<dbReference type="PANTHER" id="PTHR30290">
    <property type="entry name" value="PERIPLASMIC BINDING COMPONENT OF ABC TRANSPORTER"/>
    <property type="match status" value="1"/>
</dbReference>
<evidence type="ECO:0000256" key="1">
    <source>
        <dbReference type="ARBA" id="ARBA00004418"/>
    </source>
</evidence>
<dbReference type="Gene3D" id="3.10.105.10">
    <property type="entry name" value="Dipeptide-binding Protein, Domain 3"/>
    <property type="match status" value="1"/>
</dbReference>
<dbReference type="CDD" id="cd08494">
    <property type="entry name" value="PBP2_NikA_DppA_OppA_like_6"/>
    <property type="match status" value="1"/>
</dbReference>
<feature type="domain" description="Solute-binding protein family 5" evidence="5">
    <location>
        <begin position="75"/>
        <end position="404"/>
    </location>
</feature>
<keyword evidence="7" id="KW-1185">Reference proteome</keyword>
<dbReference type="GO" id="GO:1904680">
    <property type="term" value="F:peptide transmembrane transporter activity"/>
    <property type="evidence" value="ECO:0007669"/>
    <property type="project" value="TreeGrafter"/>
</dbReference>
<dbReference type="InterPro" id="IPR039424">
    <property type="entry name" value="SBP_5"/>
</dbReference>
<dbReference type="AlphaFoldDB" id="A0A1K2I1B5"/>
<evidence type="ECO:0000256" key="4">
    <source>
        <dbReference type="SAM" id="SignalP"/>
    </source>
</evidence>
<dbReference type="EMBL" id="FPKU01000003">
    <property type="protein sequence ID" value="SFZ86173.1"/>
    <property type="molecule type" value="Genomic_DNA"/>
</dbReference>
<protein>
    <submittedName>
        <fullName evidence="6">Peptide/nickel transport system substrate-binding protein</fullName>
    </submittedName>
</protein>
<comment type="subcellular location">
    <subcellularLocation>
        <location evidence="1">Periplasm</location>
    </subcellularLocation>
</comment>
<keyword evidence="3 4" id="KW-0732">Signal</keyword>
<evidence type="ECO:0000313" key="6">
    <source>
        <dbReference type="EMBL" id="SFZ86173.1"/>
    </source>
</evidence>